<feature type="region of interest" description="Disordered" evidence="1">
    <location>
        <begin position="32"/>
        <end position="75"/>
    </location>
</feature>
<dbReference type="VEuPathDB" id="MicrosporidiaDB:EHP00_367"/>
<comment type="caution">
    <text evidence="2">The sequence shown here is derived from an EMBL/GenBank/DDBJ whole genome shotgun (WGS) entry which is preliminary data.</text>
</comment>
<dbReference type="AlphaFoldDB" id="A0A1W0E990"/>
<reference evidence="2 3" key="1">
    <citation type="journal article" date="2017" name="Environ. Microbiol.">
        <title>Decay of the glycolytic pathway and adaptation to intranuclear parasitism within Enterocytozoonidae microsporidia.</title>
        <authorList>
            <person name="Wiredu Boakye D."/>
            <person name="Jaroenlak P."/>
            <person name="Prachumwat A."/>
            <person name="Williams T.A."/>
            <person name="Bateman K.S."/>
            <person name="Itsathitphaisarn O."/>
            <person name="Sritunyalucksana K."/>
            <person name="Paszkiewicz K.H."/>
            <person name="Moore K.A."/>
            <person name="Stentiford G.D."/>
            <person name="Williams B.A."/>
        </authorList>
    </citation>
    <scope>NUCLEOTIDE SEQUENCE [LARGE SCALE GENOMIC DNA]</scope>
    <source>
        <strain evidence="2 3">TH1</strain>
    </source>
</reference>
<name>A0A1W0E990_9MICR</name>
<evidence type="ECO:0000256" key="1">
    <source>
        <dbReference type="SAM" id="MobiDB-lite"/>
    </source>
</evidence>
<dbReference type="EMBL" id="MNPJ01000001">
    <property type="protein sequence ID" value="OQS55825.1"/>
    <property type="molecule type" value="Genomic_DNA"/>
</dbReference>
<keyword evidence="3" id="KW-1185">Reference proteome</keyword>
<gene>
    <name evidence="2" type="ORF">EHP00_367</name>
</gene>
<dbReference type="Gene3D" id="1.10.10.60">
    <property type="entry name" value="Homeodomain-like"/>
    <property type="match status" value="1"/>
</dbReference>
<feature type="compositionally biased region" description="Polar residues" evidence="1">
    <location>
        <begin position="32"/>
        <end position="47"/>
    </location>
</feature>
<proteinExistence type="predicted"/>
<organism evidence="2 3">
    <name type="scientific">Ecytonucleospora hepatopenaei</name>
    <dbReference type="NCBI Taxonomy" id="646526"/>
    <lineage>
        <taxon>Eukaryota</taxon>
        <taxon>Fungi</taxon>
        <taxon>Fungi incertae sedis</taxon>
        <taxon>Microsporidia</taxon>
        <taxon>Enterocytozoonidae</taxon>
        <taxon>Ecytonucleospora</taxon>
    </lineage>
</organism>
<evidence type="ECO:0000313" key="3">
    <source>
        <dbReference type="Proteomes" id="UP000192758"/>
    </source>
</evidence>
<dbReference type="Proteomes" id="UP000192758">
    <property type="component" value="Unassembled WGS sequence"/>
</dbReference>
<evidence type="ECO:0000313" key="2">
    <source>
        <dbReference type="EMBL" id="OQS55825.1"/>
    </source>
</evidence>
<sequence length="298" mass="35111">MFGKYGFLEEKNEEVILPEECKSDSTELLSLKESNTNSDIESFNTTSIDKEFLQNKTRNSKTNSKKAKKTVNEDKKYKKNNKLKNVTNLSQDLNKNKRSNKKVGIHLKKDIETEETEKLKTRENTSLQKTIDKINKKTKSPVKYTLFNNQVQKYKPWSRTETETLINLNKKYPKKWTKILKFGEDQFDSSRNIHDLCAKMQNLEKNGSYNIAIRRCWIVKFVNDKEETKEVIKDKIPCVAALKFAKKYRLGLKKEKSKIISVSEKENKNIENDEEKFYLVEMCKNKIKVRRLTLFIKP</sequence>
<protein>
    <submittedName>
        <fullName evidence="2">Uncharacterized protein</fullName>
    </submittedName>
</protein>
<accession>A0A1W0E990</accession>